<feature type="binding site" evidence="5">
    <location>
        <position position="114"/>
    </location>
    <ligand>
        <name>substrate</name>
    </ligand>
</feature>
<evidence type="ECO:0000256" key="3">
    <source>
        <dbReference type="ARBA" id="ARBA00023002"/>
    </source>
</evidence>
<dbReference type="PROSITE" id="PS00063">
    <property type="entry name" value="ALDOKETO_REDUCTASE_3"/>
    <property type="match status" value="1"/>
</dbReference>
<dbReference type="EMBL" id="JARKIB010000524">
    <property type="protein sequence ID" value="KAJ7701724.1"/>
    <property type="molecule type" value="Genomic_DNA"/>
</dbReference>
<feature type="site" description="Lowers pKa of active site Tyr" evidence="6">
    <location>
        <position position="83"/>
    </location>
</feature>
<dbReference type="AlphaFoldDB" id="A0AAD7GTP6"/>
<dbReference type="PIRSF" id="PIRSF000097">
    <property type="entry name" value="AKR"/>
    <property type="match status" value="1"/>
</dbReference>
<dbReference type="GO" id="GO:0016616">
    <property type="term" value="F:oxidoreductase activity, acting on the CH-OH group of donors, NAD or NADP as acceptor"/>
    <property type="evidence" value="ECO:0007669"/>
    <property type="project" value="UniProtKB-ARBA"/>
</dbReference>
<dbReference type="PROSITE" id="PS00062">
    <property type="entry name" value="ALDOKETO_REDUCTASE_2"/>
    <property type="match status" value="1"/>
</dbReference>
<keyword evidence="3" id="KW-0560">Oxidoreductase</keyword>
<accession>A0AAD7GTP6</accession>
<comment type="similarity">
    <text evidence="1">Belongs to the aldo/keto reductase family.</text>
</comment>
<dbReference type="PROSITE" id="PS00798">
    <property type="entry name" value="ALDOKETO_REDUCTASE_1"/>
    <property type="match status" value="1"/>
</dbReference>
<dbReference type="PANTHER" id="PTHR43827:SF3">
    <property type="entry name" value="NADP-DEPENDENT OXIDOREDUCTASE DOMAIN-CONTAINING PROTEIN"/>
    <property type="match status" value="1"/>
</dbReference>
<evidence type="ECO:0000256" key="5">
    <source>
        <dbReference type="PIRSR" id="PIRSR000097-2"/>
    </source>
</evidence>
<keyword evidence="10" id="KW-1185">Reference proteome</keyword>
<evidence type="ECO:0000256" key="1">
    <source>
        <dbReference type="ARBA" id="ARBA00007905"/>
    </source>
</evidence>
<dbReference type="InterPro" id="IPR018170">
    <property type="entry name" value="Aldo/ket_reductase_CS"/>
</dbReference>
<dbReference type="PANTHER" id="PTHR43827">
    <property type="entry name" value="2,5-DIKETO-D-GLUCONIC ACID REDUCTASE"/>
    <property type="match status" value="1"/>
</dbReference>
<reference evidence="9" key="1">
    <citation type="submission" date="2023-03" db="EMBL/GenBank/DDBJ databases">
        <title>Massive genome expansion in bonnet fungi (Mycena s.s.) driven by repeated elements and novel gene families across ecological guilds.</title>
        <authorList>
            <consortium name="Lawrence Berkeley National Laboratory"/>
            <person name="Harder C.B."/>
            <person name="Miyauchi S."/>
            <person name="Viragh M."/>
            <person name="Kuo A."/>
            <person name="Thoen E."/>
            <person name="Andreopoulos B."/>
            <person name="Lu D."/>
            <person name="Skrede I."/>
            <person name="Drula E."/>
            <person name="Henrissat B."/>
            <person name="Morin E."/>
            <person name="Kohler A."/>
            <person name="Barry K."/>
            <person name="LaButti K."/>
            <person name="Morin E."/>
            <person name="Salamov A."/>
            <person name="Lipzen A."/>
            <person name="Mereny Z."/>
            <person name="Hegedus B."/>
            <person name="Baldrian P."/>
            <person name="Stursova M."/>
            <person name="Weitz H."/>
            <person name="Taylor A."/>
            <person name="Grigoriev I.V."/>
            <person name="Nagy L.G."/>
            <person name="Martin F."/>
            <person name="Kauserud H."/>
        </authorList>
    </citation>
    <scope>NUCLEOTIDE SEQUENCE</scope>
    <source>
        <strain evidence="9">CBHHK182m</strain>
    </source>
</reference>
<evidence type="ECO:0000256" key="2">
    <source>
        <dbReference type="ARBA" id="ARBA00022857"/>
    </source>
</evidence>
<evidence type="ECO:0000256" key="6">
    <source>
        <dbReference type="PIRSR" id="PIRSR000097-3"/>
    </source>
</evidence>
<dbReference type="EMBL" id="JARKIB010000478">
    <property type="protein sequence ID" value="KAJ7705136.1"/>
    <property type="molecule type" value="Genomic_DNA"/>
</dbReference>
<evidence type="ECO:0000313" key="10">
    <source>
        <dbReference type="Proteomes" id="UP001215598"/>
    </source>
</evidence>
<dbReference type="SUPFAM" id="SSF51430">
    <property type="entry name" value="NAD(P)-linked oxidoreductase"/>
    <property type="match status" value="1"/>
</dbReference>
<evidence type="ECO:0000313" key="8">
    <source>
        <dbReference type="EMBL" id="KAJ7701724.1"/>
    </source>
</evidence>
<organism evidence="9 10">
    <name type="scientific">Mycena metata</name>
    <dbReference type="NCBI Taxonomy" id="1033252"/>
    <lineage>
        <taxon>Eukaryota</taxon>
        <taxon>Fungi</taxon>
        <taxon>Dikarya</taxon>
        <taxon>Basidiomycota</taxon>
        <taxon>Agaricomycotina</taxon>
        <taxon>Agaricomycetes</taxon>
        <taxon>Agaricomycetidae</taxon>
        <taxon>Agaricales</taxon>
        <taxon>Marasmiineae</taxon>
        <taxon>Mycenaceae</taxon>
        <taxon>Mycena</taxon>
    </lineage>
</organism>
<feature type="active site" description="Proton donor" evidence="4">
    <location>
        <position position="58"/>
    </location>
</feature>
<dbReference type="CDD" id="cd19071">
    <property type="entry name" value="AKR_AKR1-5-like"/>
    <property type="match status" value="1"/>
</dbReference>
<dbReference type="InterPro" id="IPR020471">
    <property type="entry name" value="AKR"/>
</dbReference>
<dbReference type="FunFam" id="3.20.20.100:FF:000002">
    <property type="entry name" value="2,5-diketo-D-gluconic acid reductase A"/>
    <property type="match status" value="1"/>
</dbReference>
<sequence length="311" mass="34558">MDATRIPPIKLNTGGSIPAIGLGGGPDDFAPEVLADSERWFSSAIKAGYRHFDTAFVYKTERYLGAAIRSSGIPREEFFVTTKFPWFHAKDVARSFDDSLRNLGFDYVDLYLIHLPQVGEYPSGYDGPATLAETFGGLKILQTPTFNDTWAELERIHASGRARAIGVSNFSIKTLEQLFTTAKIVPAVNQIELHPYLAQTELLEYCRKKGIAVEAYTPSGRNKVRSDPTLVALGAKYNVTSTQVILAWHVARGVVLLPKSTNDERQKQNITLPILSAEDVESITALDRYERTLPFGPDGKWFGWTAEQLGW</sequence>
<dbReference type="PRINTS" id="PR00069">
    <property type="entry name" value="ALDKETRDTASE"/>
</dbReference>
<dbReference type="InterPro" id="IPR023210">
    <property type="entry name" value="NADP_OxRdtase_dom"/>
</dbReference>
<keyword evidence="2" id="KW-0521">NADP</keyword>
<protein>
    <submittedName>
        <fullName evidence="9">NADP-dependent oxidoreductase domain-containing protein</fullName>
    </submittedName>
</protein>
<comment type="caution">
    <text evidence="9">The sequence shown here is derived from an EMBL/GenBank/DDBJ whole genome shotgun (WGS) entry which is preliminary data.</text>
</comment>
<dbReference type="Proteomes" id="UP001215598">
    <property type="component" value="Unassembled WGS sequence"/>
</dbReference>
<gene>
    <name evidence="8" type="ORF">B0H16DRAFT_1347806</name>
    <name evidence="9" type="ORF">B0H16DRAFT_1439657</name>
</gene>
<dbReference type="Gene3D" id="3.20.20.100">
    <property type="entry name" value="NADP-dependent oxidoreductase domain"/>
    <property type="match status" value="1"/>
</dbReference>
<feature type="domain" description="NADP-dependent oxidoreductase" evidence="7">
    <location>
        <begin position="39"/>
        <end position="287"/>
    </location>
</feature>
<dbReference type="InterPro" id="IPR036812">
    <property type="entry name" value="NAD(P)_OxRdtase_dom_sf"/>
</dbReference>
<evidence type="ECO:0000256" key="4">
    <source>
        <dbReference type="PIRSR" id="PIRSR000097-1"/>
    </source>
</evidence>
<proteinExistence type="inferred from homology"/>
<name>A0AAD7GTP6_9AGAR</name>
<evidence type="ECO:0000259" key="7">
    <source>
        <dbReference type="Pfam" id="PF00248"/>
    </source>
</evidence>
<dbReference type="Pfam" id="PF00248">
    <property type="entry name" value="Aldo_ket_red"/>
    <property type="match status" value="1"/>
</dbReference>
<evidence type="ECO:0000313" key="9">
    <source>
        <dbReference type="EMBL" id="KAJ7705136.1"/>
    </source>
</evidence>